<organism evidence="3 4">
    <name type="scientific">Roseobacter denitrificans (strain ATCC 33942 / OCh 114)</name>
    <name type="common">Erythrobacter sp. (strain OCh 114)</name>
    <name type="synonym">Roseobacter denitrificans</name>
    <dbReference type="NCBI Taxonomy" id="375451"/>
    <lineage>
        <taxon>Bacteria</taxon>
        <taxon>Pseudomonadati</taxon>
        <taxon>Pseudomonadota</taxon>
        <taxon>Alphaproteobacteria</taxon>
        <taxon>Rhodobacterales</taxon>
        <taxon>Roseobacteraceae</taxon>
        <taxon>Roseobacter</taxon>
    </lineage>
</organism>
<evidence type="ECO:0000313" key="3">
    <source>
        <dbReference type="EMBL" id="ABG31827.1"/>
    </source>
</evidence>
<accession>Q167L6</accession>
<protein>
    <submittedName>
        <fullName evidence="3">Conserved domain protein, putative</fullName>
    </submittedName>
</protein>
<proteinExistence type="inferred from homology"/>
<dbReference type="InterPro" id="IPR051083">
    <property type="entry name" value="GrpII_Intron_Splice-Mob/Def"/>
</dbReference>
<reference evidence="3 4" key="1">
    <citation type="journal article" date="2007" name="J. Bacteriol.">
        <title>The complete genome sequence of Roseobacter denitrificans reveals a mixotrophic rather than photosynthetic metabolism.</title>
        <authorList>
            <person name="Swingley W.D."/>
            <person name="Sadekar S."/>
            <person name="Mastrian S.D."/>
            <person name="Matthies H.J."/>
            <person name="Hao J."/>
            <person name="Ramos H."/>
            <person name="Acharya C.R."/>
            <person name="Conrad A.L."/>
            <person name="Taylor H.L."/>
            <person name="Dejesa L.C."/>
            <person name="Shah M.K."/>
            <person name="O'huallachain M.E."/>
            <person name="Lince M.T."/>
            <person name="Blankenship R.E."/>
            <person name="Beatty J.T."/>
            <person name="Touchman J.W."/>
        </authorList>
    </citation>
    <scope>NUCLEOTIDE SEQUENCE [LARGE SCALE GENOMIC DNA]</scope>
    <source>
        <strain evidence="4">ATCC 33942 / OCh 114</strain>
    </source>
</reference>
<dbReference type="InterPro" id="IPR000477">
    <property type="entry name" value="RT_dom"/>
</dbReference>
<evidence type="ECO:0000256" key="1">
    <source>
        <dbReference type="ARBA" id="ARBA00034120"/>
    </source>
</evidence>
<dbReference type="PANTHER" id="PTHR34047">
    <property type="entry name" value="NUCLEAR INTRON MATURASE 1, MITOCHONDRIAL-RELATED"/>
    <property type="match status" value="1"/>
</dbReference>
<dbReference type="PANTHER" id="PTHR34047:SF8">
    <property type="entry name" value="PROTEIN YKFC"/>
    <property type="match status" value="1"/>
</dbReference>
<keyword evidence="4" id="KW-1185">Reference proteome</keyword>
<dbReference type="Pfam" id="PF00078">
    <property type="entry name" value="RVT_1"/>
    <property type="match status" value="1"/>
</dbReference>
<evidence type="ECO:0000313" key="4">
    <source>
        <dbReference type="Proteomes" id="UP000007029"/>
    </source>
</evidence>
<dbReference type="KEGG" id="rde:RD1_2237"/>
<dbReference type="eggNOG" id="COG3344">
    <property type="taxonomic scope" value="Bacteria"/>
</dbReference>
<gene>
    <name evidence="3" type="ordered locus">RD1_2237</name>
</gene>
<evidence type="ECO:0000259" key="2">
    <source>
        <dbReference type="PROSITE" id="PS50878"/>
    </source>
</evidence>
<dbReference type="SUPFAM" id="SSF56672">
    <property type="entry name" value="DNA/RNA polymerases"/>
    <property type="match status" value="1"/>
</dbReference>
<dbReference type="PROSITE" id="PS50878">
    <property type="entry name" value="RT_POL"/>
    <property type="match status" value="1"/>
</dbReference>
<sequence length="456" mass="52021">MPGFYLPTEYEFDPSTDDFILKSMSKARSYKHFDLPLPENRRERTIDFGSEIKPHRFWPLLGFTDLTRRYVRVKDADGNWLRDDKGKFVRKEKAKPRPIRFAGHEDAAYLQGYAAHLNGFYEYALSADGSSGSVLAYRKGGGTNIHHAKSLFDEIVKRQNCSVFAMDISGFFDCLDHKLLRDEIAGLLGVSRLQSHHGRVWANITKYAWVETDDLDKLLGRKRNGHGRVCSPQDFKAHVQGRKSGLIRRHDRDYGIPQGTPVSGLYANIYLRSFDREMIAMCAKYGGSYRRYSDDIAVVLPLGAKVRHVVAIVEKMLSDFGLAMSVEKTETADFANGQLISEKPIQYLGFTFDGQQTLIRASSLDAYRGKMRRGIHAKMVAAKAKSIPSMEVFKRESLARYTHLGKRRNFLRYAYKASDILGCPEIRQQVSHHVTWFNRAWERESVRVFGGLVTTP</sequence>
<dbReference type="EMBL" id="CP000362">
    <property type="protein sequence ID" value="ABG31827.1"/>
    <property type="molecule type" value="Genomic_DNA"/>
</dbReference>
<dbReference type="Proteomes" id="UP000007029">
    <property type="component" value="Chromosome"/>
</dbReference>
<dbReference type="NCBIfam" id="NF041746">
    <property type="entry name" value="Drt2"/>
    <property type="match status" value="1"/>
</dbReference>
<dbReference type="InterPro" id="IPR043502">
    <property type="entry name" value="DNA/RNA_pol_sf"/>
</dbReference>
<feature type="domain" description="Reverse transcriptase" evidence="2">
    <location>
        <begin position="1"/>
        <end position="352"/>
    </location>
</feature>
<dbReference type="STRING" id="375451.RD1_2237"/>
<dbReference type="HOGENOM" id="CLU_038920_0_0_5"/>
<dbReference type="OrthoDB" id="9793236at2"/>
<dbReference type="AlphaFoldDB" id="Q167L6"/>
<name>Q167L6_ROSDO</name>
<dbReference type="CDD" id="cd01651">
    <property type="entry name" value="RT_G2_intron"/>
    <property type="match status" value="1"/>
</dbReference>
<dbReference type="RefSeq" id="WP_011568444.1">
    <property type="nucleotide sequence ID" value="NC_008209.1"/>
</dbReference>
<comment type="similarity">
    <text evidence="1">Belongs to the bacterial reverse transcriptase family.</text>
</comment>